<gene>
    <name evidence="2" type="ORF">MERR_LOCUS19417</name>
</gene>
<comment type="caution">
    <text evidence="2">The sequence shown here is derived from an EMBL/GenBank/DDBJ whole genome shotgun (WGS) entry which is preliminary data.</text>
</comment>
<name>A0A6D2IP26_9BRAS</name>
<keyword evidence="3" id="KW-1185">Reference proteome</keyword>
<dbReference type="InterPro" id="IPR026960">
    <property type="entry name" value="RVT-Znf"/>
</dbReference>
<evidence type="ECO:0000259" key="1">
    <source>
        <dbReference type="Pfam" id="PF13966"/>
    </source>
</evidence>
<protein>
    <recommendedName>
        <fullName evidence="1">Reverse transcriptase zinc-binding domain-containing protein</fullName>
    </recommendedName>
</protein>
<feature type="domain" description="Reverse transcriptase zinc-binding" evidence="1">
    <location>
        <begin position="2"/>
        <end position="36"/>
    </location>
</feature>
<organism evidence="2 3">
    <name type="scientific">Microthlaspi erraticum</name>
    <dbReference type="NCBI Taxonomy" id="1685480"/>
    <lineage>
        <taxon>Eukaryota</taxon>
        <taxon>Viridiplantae</taxon>
        <taxon>Streptophyta</taxon>
        <taxon>Embryophyta</taxon>
        <taxon>Tracheophyta</taxon>
        <taxon>Spermatophyta</taxon>
        <taxon>Magnoliopsida</taxon>
        <taxon>eudicotyledons</taxon>
        <taxon>Gunneridae</taxon>
        <taxon>Pentapetalae</taxon>
        <taxon>rosids</taxon>
        <taxon>malvids</taxon>
        <taxon>Brassicales</taxon>
        <taxon>Brassicaceae</taxon>
        <taxon>Coluteocarpeae</taxon>
        <taxon>Microthlaspi</taxon>
    </lineage>
</organism>
<dbReference type="Pfam" id="PF13966">
    <property type="entry name" value="zf-RVT"/>
    <property type="match status" value="1"/>
</dbReference>
<dbReference type="Proteomes" id="UP000467841">
    <property type="component" value="Unassembled WGS sequence"/>
</dbReference>
<proteinExistence type="predicted"/>
<dbReference type="EMBL" id="CACVBM020001118">
    <property type="protein sequence ID" value="CAA7032182.1"/>
    <property type="molecule type" value="Genomic_DNA"/>
</dbReference>
<accession>A0A6D2IP26</accession>
<sequence>MQTWSPRQNVSCILCQDPLETRDHLFFSCRYSAEIWSALSKGLLGLRYTTIWADLVTIISDKSQDRIRLFLARYVFQATLHSIWRERNARRHGEQPTPPNQLINTIDKTVRNRIQTIRNTRDHKYEEALQTWFGTRC</sequence>
<reference evidence="2" key="1">
    <citation type="submission" date="2020-01" db="EMBL/GenBank/DDBJ databases">
        <authorList>
            <person name="Mishra B."/>
        </authorList>
    </citation>
    <scope>NUCLEOTIDE SEQUENCE [LARGE SCALE GENOMIC DNA]</scope>
</reference>
<dbReference type="AlphaFoldDB" id="A0A6D2IP26"/>
<evidence type="ECO:0000313" key="3">
    <source>
        <dbReference type="Proteomes" id="UP000467841"/>
    </source>
</evidence>
<dbReference type="OrthoDB" id="1104096at2759"/>
<evidence type="ECO:0000313" key="2">
    <source>
        <dbReference type="EMBL" id="CAA7032182.1"/>
    </source>
</evidence>